<dbReference type="FunFam" id="2.60.260.20:FF:000004">
    <property type="entry name" value="Molecular chaperone DnaJ"/>
    <property type="match status" value="1"/>
</dbReference>
<keyword evidence="10 14" id="KW-0143">Chaperone</keyword>
<feature type="repeat" description="CXXCXGXG motif" evidence="14">
    <location>
        <begin position="220"/>
        <end position="227"/>
    </location>
</feature>
<dbReference type="GO" id="GO:0006260">
    <property type="term" value="P:DNA replication"/>
    <property type="evidence" value="ECO:0007669"/>
    <property type="project" value="UniProtKB-KW"/>
</dbReference>
<evidence type="ECO:0000256" key="6">
    <source>
        <dbReference type="ARBA" id="ARBA00022737"/>
    </source>
</evidence>
<dbReference type="InterPro" id="IPR001305">
    <property type="entry name" value="HSP_DnaJ_Cys-rich_dom"/>
</dbReference>
<dbReference type="InterPro" id="IPR036869">
    <property type="entry name" value="J_dom_sf"/>
</dbReference>
<dbReference type="GO" id="GO:0031072">
    <property type="term" value="F:heat shock protein binding"/>
    <property type="evidence" value="ECO:0007669"/>
    <property type="project" value="InterPro"/>
</dbReference>
<evidence type="ECO:0000259" key="16">
    <source>
        <dbReference type="PROSITE" id="PS50076"/>
    </source>
</evidence>
<dbReference type="Gene3D" id="1.10.287.110">
    <property type="entry name" value="DnaJ domain"/>
    <property type="match status" value="1"/>
</dbReference>
<comment type="function">
    <text evidence="11 14">Participates actively in the response to hyperosmotic and heat shock by preventing the aggregation of stress-denatured proteins and by disaggregating proteins, also in an autonomous, DnaK-independent fashion. Unfolded proteins bind initially to DnaJ; upon interaction with the DnaJ-bound protein, DnaK hydrolyzes its bound ATP, resulting in the formation of a stable complex. GrpE releases ADP from DnaK; ATP binding to DnaK triggers the release of the substrate protein, thus completing the reaction cycle. Several rounds of ATP-dependent interactions between DnaJ, DnaK and GrpE are required for fully efficient folding. Also involved, together with DnaK and GrpE, in the DNA replication of plasmids through activation of initiation proteins.</text>
</comment>
<dbReference type="SMART" id="SM00271">
    <property type="entry name" value="DnaJ"/>
    <property type="match status" value="1"/>
</dbReference>
<evidence type="ECO:0000256" key="15">
    <source>
        <dbReference type="PROSITE-ProRule" id="PRU00546"/>
    </source>
</evidence>
<dbReference type="CDD" id="cd06257">
    <property type="entry name" value="DnaJ"/>
    <property type="match status" value="1"/>
</dbReference>
<comment type="subcellular location">
    <subcellularLocation>
        <location evidence="1 14">Cytoplasm</location>
    </subcellularLocation>
</comment>
<comment type="similarity">
    <text evidence="12 14">Belongs to the DnaJ family.</text>
</comment>
<keyword evidence="6 14" id="KW-0677">Repeat</keyword>
<evidence type="ECO:0000256" key="2">
    <source>
        <dbReference type="ARBA" id="ARBA00011738"/>
    </source>
</evidence>
<evidence type="ECO:0000256" key="1">
    <source>
        <dbReference type="ARBA" id="ARBA00004496"/>
    </source>
</evidence>
<evidence type="ECO:0000256" key="10">
    <source>
        <dbReference type="ARBA" id="ARBA00023186"/>
    </source>
</evidence>
<comment type="subunit">
    <text evidence="2 14">Homodimer.</text>
</comment>
<comment type="domain">
    <text evidence="14">The J domain is necessary and sufficient to stimulate DnaK ATPase activity. Zinc center 1 plays an important role in the autonomous, DnaK-independent chaperone activity of DnaJ. Zinc center 2 is essential for interaction with DnaK and for DnaJ activity.</text>
</comment>
<dbReference type="EMBL" id="AWXV01000002">
    <property type="protein sequence ID" value="KIE64243.1"/>
    <property type="molecule type" value="Genomic_DNA"/>
</dbReference>
<sequence length="400" mass="44852">MGVEFLVALISIFISVANRMTTRNYYEILGIPNDAEDKDIKKAYKRLAMKYHPDRNKGNKHSEDRFKEIKEAYEILSDPQKRSTYDQYGHSAFDQIKMNGGFNNDFSSGSTSDFGDIFGDVFGDIFGGNKRSYRSRGSDLQYEISLSLEESVFGVLKEIRIPKLVMCRSCNGNGSKFGTHLITCASCNGLGQIQTRQGFFTVQQTCSSCLGKGRIVQDICNKCNGNGEVKRYKVLSVKIPSGVCNGSRIRLSGEGESGKNGGSNGDLYVRINVKKHEIFWREKNDLYCEIPIDFVTASLGGEVDVPTIKGGVVSLRIPPETQTGRMFRIKGNGICSSYHMGDLICKVLIETPVCLNESQKKLLGKFKEITEKKIGRRQNNPISNNFLERLKVFLKRNSRR</sequence>
<organism evidence="18 19">
    <name type="scientific">Candidatus Riesia pediculischaeffi PTSU</name>
    <dbReference type="NCBI Taxonomy" id="1401651"/>
    <lineage>
        <taxon>Bacteria</taxon>
        <taxon>Pseudomonadati</taxon>
        <taxon>Pseudomonadota</taxon>
        <taxon>Gammaproteobacteria</taxon>
        <taxon>Enterobacterales</taxon>
        <taxon>Enterobacteriaceae</taxon>
        <taxon>Candidatus Riesia</taxon>
    </lineage>
</organism>
<evidence type="ECO:0000256" key="4">
    <source>
        <dbReference type="ARBA" id="ARBA00022705"/>
    </source>
</evidence>
<evidence type="ECO:0000256" key="8">
    <source>
        <dbReference type="ARBA" id="ARBA00022833"/>
    </source>
</evidence>
<dbReference type="PRINTS" id="PR00625">
    <property type="entry name" value="JDOMAIN"/>
</dbReference>
<gene>
    <name evidence="14" type="primary">dnaJ</name>
    <name evidence="18" type="ORF">P689_119214</name>
</gene>
<keyword evidence="4 14" id="KW-0235">DNA replication</keyword>
<feature type="domain" description="CR-type" evidence="17">
    <location>
        <begin position="154"/>
        <end position="232"/>
    </location>
</feature>
<proteinExistence type="inferred from homology"/>
<dbReference type="PROSITE" id="PS00636">
    <property type="entry name" value="DNAJ_1"/>
    <property type="match status" value="1"/>
</dbReference>
<dbReference type="GO" id="GO:0008270">
    <property type="term" value="F:zinc ion binding"/>
    <property type="evidence" value="ECO:0007669"/>
    <property type="project" value="UniProtKB-UniRule"/>
</dbReference>
<dbReference type="Pfam" id="PF00226">
    <property type="entry name" value="DnaJ"/>
    <property type="match status" value="1"/>
</dbReference>
<dbReference type="HOGENOM" id="CLU_017633_0_7_6"/>
<dbReference type="InterPro" id="IPR002939">
    <property type="entry name" value="DnaJ_C"/>
</dbReference>
<feature type="zinc finger region" description="CR-type" evidence="15">
    <location>
        <begin position="154"/>
        <end position="232"/>
    </location>
</feature>
<feature type="binding site" evidence="14">
    <location>
        <position position="220"/>
    </location>
    <ligand>
        <name>Zn(2+)</name>
        <dbReference type="ChEBI" id="CHEBI:29105"/>
        <label>1</label>
    </ligand>
</feature>
<dbReference type="GO" id="GO:0042026">
    <property type="term" value="P:protein refolding"/>
    <property type="evidence" value="ECO:0007669"/>
    <property type="project" value="TreeGrafter"/>
</dbReference>
<feature type="binding site" evidence="14">
    <location>
        <position position="187"/>
    </location>
    <ligand>
        <name>Zn(2+)</name>
        <dbReference type="ChEBI" id="CHEBI:29105"/>
        <label>2</label>
    </ligand>
</feature>
<dbReference type="PANTHER" id="PTHR43096">
    <property type="entry name" value="DNAJ HOMOLOG 1, MITOCHONDRIAL-RELATED"/>
    <property type="match status" value="1"/>
</dbReference>
<protein>
    <recommendedName>
        <fullName evidence="13 14">Chaperone protein DnaJ</fullName>
    </recommendedName>
</protein>
<feature type="binding site" evidence="14">
    <location>
        <position position="223"/>
    </location>
    <ligand>
        <name>Zn(2+)</name>
        <dbReference type="ChEBI" id="CHEBI:29105"/>
        <label>1</label>
    </ligand>
</feature>
<dbReference type="GO" id="GO:0051082">
    <property type="term" value="F:unfolded protein binding"/>
    <property type="evidence" value="ECO:0007669"/>
    <property type="project" value="UniProtKB-UniRule"/>
</dbReference>
<accession>A0A0C1V8T0</accession>
<name>A0A0C1V8T0_9ENTR</name>
<dbReference type="Gene3D" id="2.60.260.20">
    <property type="entry name" value="Urease metallochaperone UreE, N-terminal domain"/>
    <property type="match status" value="2"/>
</dbReference>
<evidence type="ECO:0000256" key="3">
    <source>
        <dbReference type="ARBA" id="ARBA00022490"/>
    </source>
</evidence>
<keyword evidence="3 14" id="KW-0963">Cytoplasm</keyword>
<feature type="binding site" evidence="14">
    <location>
        <position position="206"/>
    </location>
    <ligand>
        <name>Zn(2+)</name>
        <dbReference type="ChEBI" id="CHEBI:29105"/>
        <label>2</label>
    </ligand>
</feature>
<keyword evidence="9 14" id="KW-0346">Stress response</keyword>
<dbReference type="PROSITE" id="PS50076">
    <property type="entry name" value="DNAJ_2"/>
    <property type="match status" value="1"/>
</dbReference>
<feature type="domain" description="J" evidence="16">
    <location>
        <begin position="24"/>
        <end position="89"/>
    </location>
</feature>
<evidence type="ECO:0000256" key="9">
    <source>
        <dbReference type="ARBA" id="ARBA00023016"/>
    </source>
</evidence>
<dbReference type="SUPFAM" id="SSF46565">
    <property type="entry name" value="Chaperone J-domain"/>
    <property type="match status" value="1"/>
</dbReference>
<dbReference type="FunFam" id="2.10.230.10:FF:000002">
    <property type="entry name" value="Molecular chaperone DnaJ"/>
    <property type="match status" value="1"/>
</dbReference>
<dbReference type="AlphaFoldDB" id="A0A0C1V8T0"/>
<dbReference type="Proteomes" id="UP000054529">
    <property type="component" value="Unassembled WGS sequence"/>
</dbReference>
<evidence type="ECO:0000256" key="14">
    <source>
        <dbReference type="HAMAP-Rule" id="MF_01152"/>
    </source>
</evidence>
<dbReference type="PROSITE" id="PS51188">
    <property type="entry name" value="ZF_CR"/>
    <property type="match status" value="1"/>
</dbReference>
<dbReference type="NCBIfam" id="TIGR02349">
    <property type="entry name" value="DnaJ_bact"/>
    <property type="match status" value="1"/>
</dbReference>
<dbReference type="SUPFAM" id="SSF49493">
    <property type="entry name" value="HSP40/DnaJ peptide-binding domain"/>
    <property type="match status" value="2"/>
</dbReference>
<evidence type="ECO:0000256" key="12">
    <source>
        <dbReference type="ARBA" id="ARBA00061004"/>
    </source>
</evidence>
<dbReference type="FunFam" id="1.10.287.110:FF:000034">
    <property type="entry name" value="Chaperone protein DnaJ"/>
    <property type="match status" value="1"/>
</dbReference>
<evidence type="ECO:0000259" key="17">
    <source>
        <dbReference type="PROSITE" id="PS51188"/>
    </source>
</evidence>
<keyword evidence="5 14" id="KW-0479">Metal-binding</keyword>
<feature type="binding site" evidence="14">
    <location>
        <position position="170"/>
    </location>
    <ligand>
        <name>Zn(2+)</name>
        <dbReference type="ChEBI" id="CHEBI:29105"/>
        <label>1</label>
    </ligand>
</feature>
<evidence type="ECO:0000256" key="7">
    <source>
        <dbReference type="ARBA" id="ARBA00022771"/>
    </source>
</evidence>
<dbReference type="InterPro" id="IPR018253">
    <property type="entry name" value="DnaJ_domain_CS"/>
</dbReference>
<feature type="repeat" description="CXXCXGXG motif" evidence="14">
    <location>
        <begin position="167"/>
        <end position="174"/>
    </location>
</feature>
<dbReference type="Pfam" id="PF00684">
    <property type="entry name" value="DnaJ_CXXCXGXG"/>
    <property type="match status" value="1"/>
</dbReference>
<comment type="caution">
    <text evidence="18">The sequence shown here is derived from an EMBL/GenBank/DDBJ whole genome shotgun (WGS) entry which is preliminary data.</text>
</comment>
<reference evidence="18 19" key="1">
    <citation type="journal article" date="2014" name="G3 (Bethesda)">
        <title>Genome sequence of Candidatus Riesia pediculischaeffi, endosymbiont of chimpanzee lice, and genomic comparison of recently acquired endosymbionts from human and chimpanzee lice.</title>
        <authorList>
            <person name="Boyd B.M."/>
            <person name="Allen J.M."/>
            <person name="de Crecy-Lagard V."/>
            <person name="Reed D.L."/>
        </authorList>
    </citation>
    <scope>NUCLEOTIDE SEQUENCE [LARGE SCALE GENOMIC DNA]</scope>
    <source>
        <strain evidence="18 19">PTSU</strain>
    </source>
</reference>
<evidence type="ECO:0000313" key="19">
    <source>
        <dbReference type="Proteomes" id="UP000054529"/>
    </source>
</evidence>
<dbReference type="InterPro" id="IPR001623">
    <property type="entry name" value="DnaJ_domain"/>
</dbReference>
<dbReference type="PANTHER" id="PTHR43096:SF48">
    <property type="entry name" value="CHAPERONE PROTEIN DNAJ"/>
    <property type="match status" value="1"/>
</dbReference>
<evidence type="ECO:0000256" key="11">
    <source>
        <dbReference type="ARBA" id="ARBA00053423"/>
    </source>
</evidence>
<comment type="cofactor">
    <cofactor evidence="14">
        <name>Zn(2+)</name>
        <dbReference type="ChEBI" id="CHEBI:29105"/>
    </cofactor>
    <text evidence="14">Binds 2 Zn(2+) ions per monomer.</text>
</comment>
<evidence type="ECO:0000256" key="13">
    <source>
        <dbReference type="ARBA" id="ARBA00067609"/>
    </source>
</evidence>
<dbReference type="Gene3D" id="2.10.230.10">
    <property type="entry name" value="Heat shock protein DnaJ, cysteine-rich domain"/>
    <property type="match status" value="1"/>
</dbReference>
<dbReference type="PATRIC" id="fig|1401651.3.peg.238"/>
<keyword evidence="7 14" id="KW-0863">Zinc-finger</keyword>
<feature type="repeat" description="CXXCXGXG motif" evidence="14">
    <location>
        <begin position="184"/>
        <end position="191"/>
    </location>
</feature>
<dbReference type="HAMAP" id="MF_01152">
    <property type="entry name" value="DnaJ"/>
    <property type="match status" value="1"/>
</dbReference>
<feature type="binding site" evidence="14">
    <location>
        <position position="167"/>
    </location>
    <ligand>
        <name>Zn(2+)</name>
        <dbReference type="ChEBI" id="CHEBI:29105"/>
        <label>1</label>
    </ligand>
</feature>
<evidence type="ECO:0000256" key="5">
    <source>
        <dbReference type="ARBA" id="ARBA00022723"/>
    </source>
</evidence>
<dbReference type="InterPro" id="IPR008971">
    <property type="entry name" value="HSP40/DnaJ_pept-bd"/>
</dbReference>
<feature type="binding site" evidence="14">
    <location>
        <position position="209"/>
    </location>
    <ligand>
        <name>Zn(2+)</name>
        <dbReference type="ChEBI" id="CHEBI:29105"/>
        <label>2</label>
    </ligand>
</feature>
<keyword evidence="8 14" id="KW-0862">Zinc</keyword>
<dbReference type="GO" id="GO:0005737">
    <property type="term" value="C:cytoplasm"/>
    <property type="evidence" value="ECO:0007669"/>
    <property type="project" value="UniProtKB-SubCell"/>
</dbReference>
<dbReference type="CDD" id="cd10747">
    <property type="entry name" value="DnaJ_C"/>
    <property type="match status" value="1"/>
</dbReference>
<dbReference type="NCBIfam" id="NF008035">
    <property type="entry name" value="PRK10767.1"/>
    <property type="match status" value="1"/>
</dbReference>
<dbReference type="InterPro" id="IPR012724">
    <property type="entry name" value="DnaJ"/>
</dbReference>
<dbReference type="Pfam" id="PF01556">
    <property type="entry name" value="DnaJ_C"/>
    <property type="match status" value="1"/>
</dbReference>
<feature type="binding site" evidence="14">
    <location>
        <position position="184"/>
    </location>
    <ligand>
        <name>Zn(2+)</name>
        <dbReference type="ChEBI" id="CHEBI:29105"/>
        <label>2</label>
    </ligand>
</feature>
<dbReference type="InterPro" id="IPR036410">
    <property type="entry name" value="HSP_DnaJ_Cys-rich_dom_sf"/>
</dbReference>
<evidence type="ECO:0000313" key="18">
    <source>
        <dbReference type="EMBL" id="KIE64243.1"/>
    </source>
</evidence>
<dbReference type="GO" id="GO:0005524">
    <property type="term" value="F:ATP binding"/>
    <property type="evidence" value="ECO:0007669"/>
    <property type="project" value="InterPro"/>
</dbReference>
<dbReference type="SUPFAM" id="SSF57938">
    <property type="entry name" value="DnaJ/Hsp40 cysteine-rich domain"/>
    <property type="match status" value="1"/>
</dbReference>
<feature type="repeat" description="CXXCXGXG motif" evidence="14">
    <location>
        <begin position="206"/>
        <end position="213"/>
    </location>
</feature>
<dbReference type="GO" id="GO:0009408">
    <property type="term" value="P:response to heat"/>
    <property type="evidence" value="ECO:0007669"/>
    <property type="project" value="InterPro"/>
</dbReference>